<dbReference type="AlphaFoldDB" id="A0A4Y2CL46"/>
<gene>
    <name evidence="1" type="ORF">AVEN_252825_1</name>
</gene>
<evidence type="ECO:0000313" key="1">
    <source>
        <dbReference type="EMBL" id="GBM04879.1"/>
    </source>
</evidence>
<organism evidence="1 2">
    <name type="scientific">Araneus ventricosus</name>
    <name type="common">Orbweaver spider</name>
    <name type="synonym">Epeira ventricosa</name>
    <dbReference type="NCBI Taxonomy" id="182803"/>
    <lineage>
        <taxon>Eukaryota</taxon>
        <taxon>Metazoa</taxon>
        <taxon>Ecdysozoa</taxon>
        <taxon>Arthropoda</taxon>
        <taxon>Chelicerata</taxon>
        <taxon>Arachnida</taxon>
        <taxon>Araneae</taxon>
        <taxon>Araneomorphae</taxon>
        <taxon>Entelegynae</taxon>
        <taxon>Araneoidea</taxon>
        <taxon>Araneidae</taxon>
        <taxon>Araneus</taxon>
    </lineage>
</organism>
<evidence type="ECO:0000313" key="2">
    <source>
        <dbReference type="Proteomes" id="UP000499080"/>
    </source>
</evidence>
<proteinExistence type="predicted"/>
<comment type="caution">
    <text evidence="1">The sequence shown here is derived from an EMBL/GenBank/DDBJ whole genome shotgun (WGS) entry which is preliminary data.</text>
</comment>
<dbReference type="EMBL" id="BGPR01000208">
    <property type="protein sequence ID" value="GBM04879.1"/>
    <property type="molecule type" value="Genomic_DNA"/>
</dbReference>
<sequence>MCREEWWCEVYAEYNLKTLKQSVTVQQGHFPANKRHKTRLIHLLTQKMAPKGIETTGDSDTYIVRCGLEKAISHSIVAITGQT</sequence>
<accession>A0A4Y2CL46</accession>
<dbReference type="Proteomes" id="UP000499080">
    <property type="component" value="Unassembled WGS sequence"/>
</dbReference>
<protein>
    <submittedName>
        <fullName evidence="1">Uncharacterized protein</fullName>
    </submittedName>
</protein>
<keyword evidence="2" id="KW-1185">Reference proteome</keyword>
<reference evidence="1 2" key="1">
    <citation type="journal article" date="2019" name="Sci. Rep.">
        <title>Orb-weaving spider Araneus ventricosus genome elucidates the spidroin gene catalogue.</title>
        <authorList>
            <person name="Kono N."/>
            <person name="Nakamura H."/>
            <person name="Ohtoshi R."/>
            <person name="Moran D.A.P."/>
            <person name="Shinohara A."/>
            <person name="Yoshida Y."/>
            <person name="Fujiwara M."/>
            <person name="Mori M."/>
            <person name="Tomita M."/>
            <person name="Arakawa K."/>
        </authorList>
    </citation>
    <scope>NUCLEOTIDE SEQUENCE [LARGE SCALE GENOMIC DNA]</scope>
</reference>
<name>A0A4Y2CL46_ARAVE</name>